<keyword evidence="1" id="KW-0805">Transcription regulation</keyword>
<name>A0A4Q8ALA6_9MICO</name>
<evidence type="ECO:0000313" key="7">
    <source>
        <dbReference type="Proteomes" id="UP000291483"/>
    </source>
</evidence>
<evidence type="ECO:0000256" key="2">
    <source>
        <dbReference type="ARBA" id="ARBA00023125"/>
    </source>
</evidence>
<dbReference type="AlphaFoldDB" id="A0A4Q8ALA6"/>
<sequence length="200" mass="21415">MAAGRKRSETSRLAALAATRALLVELGYERITLDAIAARAGVGRQTLYRWWGSKGAIVADAALAGGVATELRPIADSGDLRGDLRAWLNEWVSHVATPEGTSLTLALTAASSDNQAIADQLYERFTGPHEEQLRARLARAREVDQLPADADVSTIAAVLIGFLLYRILGRQRLPAASDVDALVSLVVRRQGDGHGEAARH</sequence>
<dbReference type="InterPro" id="IPR036271">
    <property type="entry name" value="Tet_transcr_reg_TetR-rel_C_sf"/>
</dbReference>
<evidence type="ECO:0000256" key="1">
    <source>
        <dbReference type="ARBA" id="ARBA00023015"/>
    </source>
</evidence>
<dbReference type="Gene3D" id="1.10.357.10">
    <property type="entry name" value="Tetracycline Repressor, domain 2"/>
    <property type="match status" value="1"/>
</dbReference>
<evidence type="ECO:0000313" key="6">
    <source>
        <dbReference type="EMBL" id="RZU65327.1"/>
    </source>
</evidence>
<protein>
    <submittedName>
        <fullName evidence="6">TetR family transcriptional regulator</fullName>
    </submittedName>
</protein>
<dbReference type="PANTHER" id="PTHR30055">
    <property type="entry name" value="HTH-TYPE TRANSCRIPTIONAL REGULATOR RUTR"/>
    <property type="match status" value="1"/>
</dbReference>
<dbReference type="OrthoDB" id="9796019at2"/>
<dbReference type="PANTHER" id="PTHR30055:SF148">
    <property type="entry name" value="TETR-FAMILY TRANSCRIPTIONAL REGULATOR"/>
    <property type="match status" value="1"/>
</dbReference>
<dbReference type="Gene3D" id="1.10.10.60">
    <property type="entry name" value="Homeodomain-like"/>
    <property type="match status" value="1"/>
</dbReference>
<proteinExistence type="predicted"/>
<dbReference type="GO" id="GO:0000976">
    <property type="term" value="F:transcription cis-regulatory region binding"/>
    <property type="evidence" value="ECO:0007669"/>
    <property type="project" value="TreeGrafter"/>
</dbReference>
<evidence type="ECO:0000259" key="5">
    <source>
        <dbReference type="PROSITE" id="PS50977"/>
    </source>
</evidence>
<dbReference type="InterPro" id="IPR009057">
    <property type="entry name" value="Homeodomain-like_sf"/>
</dbReference>
<evidence type="ECO:0000256" key="4">
    <source>
        <dbReference type="PROSITE-ProRule" id="PRU00335"/>
    </source>
</evidence>
<dbReference type="InterPro" id="IPR050109">
    <property type="entry name" value="HTH-type_TetR-like_transc_reg"/>
</dbReference>
<dbReference type="Proteomes" id="UP000291483">
    <property type="component" value="Unassembled WGS sequence"/>
</dbReference>
<dbReference type="SUPFAM" id="SSF46689">
    <property type="entry name" value="Homeodomain-like"/>
    <property type="match status" value="1"/>
</dbReference>
<dbReference type="InterPro" id="IPR001647">
    <property type="entry name" value="HTH_TetR"/>
</dbReference>
<comment type="caution">
    <text evidence="6">The sequence shown here is derived from an EMBL/GenBank/DDBJ whole genome shotgun (WGS) entry which is preliminary data.</text>
</comment>
<dbReference type="PRINTS" id="PR00455">
    <property type="entry name" value="HTHTETR"/>
</dbReference>
<keyword evidence="7" id="KW-1185">Reference proteome</keyword>
<keyword evidence="2 4" id="KW-0238">DNA-binding</keyword>
<dbReference type="GO" id="GO:0003700">
    <property type="term" value="F:DNA-binding transcription factor activity"/>
    <property type="evidence" value="ECO:0007669"/>
    <property type="project" value="TreeGrafter"/>
</dbReference>
<feature type="domain" description="HTH tetR-type" evidence="5">
    <location>
        <begin position="9"/>
        <end position="69"/>
    </location>
</feature>
<reference evidence="6 7" key="1">
    <citation type="submission" date="2019-02" db="EMBL/GenBank/DDBJ databases">
        <title>Sequencing the genomes of 1000 actinobacteria strains.</title>
        <authorList>
            <person name="Klenk H.-P."/>
        </authorList>
    </citation>
    <scope>NUCLEOTIDE SEQUENCE [LARGE SCALE GENOMIC DNA]</scope>
    <source>
        <strain evidence="6 7">DSM 18319</strain>
    </source>
</reference>
<dbReference type="InterPro" id="IPR011075">
    <property type="entry name" value="TetR_C"/>
</dbReference>
<gene>
    <name evidence="6" type="ORF">EV379_1658</name>
</gene>
<dbReference type="EMBL" id="SHLC01000001">
    <property type="protein sequence ID" value="RZU65327.1"/>
    <property type="molecule type" value="Genomic_DNA"/>
</dbReference>
<dbReference type="Pfam" id="PF00440">
    <property type="entry name" value="TetR_N"/>
    <property type="match status" value="1"/>
</dbReference>
<dbReference type="RefSeq" id="WP_130505701.1">
    <property type="nucleotide sequence ID" value="NZ_SHLC01000001.1"/>
</dbReference>
<dbReference type="Pfam" id="PF16859">
    <property type="entry name" value="TetR_C_11"/>
    <property type="match status" value="1"/>
</dbReference>
<accession>A0A4Q8ALA6</accession>
<keyword evidence="3" id="KW-0804">Transcription</keyword>
<feature type="DNA-binding region" description="H-T-H motif" evidence="4">
    <location>
        <begin position="32"/>
        <end position="51"/>
    </location>
</feature>
<organism evidence="6 7">
    <name type="scientific">Microterricola gilva</name>
    <dbReference type="NCBI Taxonomy" id="393267"/>
    <lineage>
        <taxon>Bacteria</taxon>
        <taxon>Bacillati</taxon>
        <taxon>Actinomycetota</taxon>
        <taxon>Actinomycetes</taxon>
        <taxon>Micrococcales</taxon>
        <taxon>Microbacteriaceae</taxon>
        <taxon>Microterricola</taxon>
    </lineage>
</organism>
<dbReference type="SUPFAM" id="SSF48498">
    <property type="entry name" value="Tetracyclin repressor-like, C-terminal domain"/>
    <property type="match status" value="1"/>
</dbReference>
<dbReference type="PROSITE" id="PS50977">
    <property type="entry name" value="HTH_TETR_2"/>
    <property type="match status" value="1"/>
</dbReference>
<evidence type="ECO:0000256" key="3">
    <source>
        <dbReference type="ARBA" id="ARBA00023163"/>
    </source>
</evidence>